<reference evidence="1" key="1">
    <citation type="journal article" date="2020" name="Nat. Commun.">
        <title>Large-scale genome sequencing of mycorrhizal fungi provides insights into the early evolution of symbiotic traits.</title>
        <authorList>
            <person name="Miyauchi S."/>
            <person name="Kiss E."/>
            <person name="Kuo A."/>
            <person name="Drula E."/>
            <person name="Kohler A."/>
            <person name="Sanchez-Garcia M."/>
            <person name="Morin E."/>
            <person name="Andreopoulos B."/>
            <person name="Barry K.W."/>
            <person name="Bonito G."/>
            <person name="Buee M."/>
            <person name="Carver A."/>
            <person name="Chen C."/>
            <person name="Cichocki N."/>
            <person name="Clum A."/>
            <person name="Culley D."/>
            <person name="Crous P.W."/>
            <person name="Fauchery L."/>
            <person name="Girlanda M."/>
            <person name="Hayes R.D."/>
            <person name="Keri Z."/>
            <person name="LaButti K."/>
            <person name="Lipzen A."/>
            <person name="Lombard V."/>
            <person name="Magnuson J."/>
            <person name="Maillard F."/>
            <person name="Murat C."/>
            <person name="Nolan M."/>
            <person name="Ohm R.A."/>
            <person name="Pangilinan J."/>
            <person name="Pereira M.F."/>
            <person name="Perotto S."/>
            <person name="Peter M."/>
            <person name="Pfister S."/>
            <person name="Riley R."/>
            <person name="Sitrit Y."/>
            <person name="Stielow J.B."/>
            <person name="Szollosi G."/>
            <person name="Zifcakova L."/>
            <person name="Stursova M."/>
            <person name="Spatafora J.W."/>
            <person name="Tedersoo L."/>
            <person name="Vaario L.M."/>
            <person name="Yamada A."/>
            <person name="Yan M."/>
            <person name="Wang P."/>
            <person name="Xu J."/>
            <person name="Bruns T."/>
            <person name="Baldrian P."/>
            <person name="Vilgalys R."/>
            <person name="Dunand C."/>
            <person name="Henrissat B."/>
            <person name="Grigoriev I.V."/>
            <person name="Hibbett D."/>
            <person name="Nagy L.G."/>
            <person name="Martin F.M."/>
        </authorList>
    </citation>
    <scope>NUCLEOTIDE SEQUENCE</scope>
    <source>
        <strain evidence="1">UH-Tt-Lm1</strain>
    </source>
</reference>
<accession>A0A9P6HPH9</accession>
<sequence>MIVSCQLADNVLSKAHRPHPLHHLCRHRLSFYANVQGTSSSTRDIHLTLKQGKGTLDNIRIESVSSTMPPASIVTLCWKPRASLLGSCRSMTRKHRGDPRFEAIEYMAWFRFPPRNLARVNASRGLSRISSQTKPTSRDAGRLTYTFDKASKTGHAIYTIGRCKY</sequence>
<evidence type="ECO:0000313" key="2">
    <source>
        <dbReference type="Proteomes" id="UP000736335"/>
    </source>
</evidence>
<evidence type="ECO:0000313" key="1">
    <source>
        <dbReference type="EMBL" id="KAF9792036.1"/>
    </source>
</evidence>
<reference evidence="1" key="2">
    <citation type="submission" date="2020-11" db="EMBL/GenBank/DDBJ databases">
        <authorList>
            <consortium name="DOE Joint Genome Institute"/>
            <person name="Kuo A."/>
            <person name="Miyauchi S."/>
            <person name="Kiss E."/>
            <person name="Drula E."/>
            <person name="Kohler A."/>
            <person name="Sanchez-Garcia M."/>
            <person name="Andreopoulos B."/>
            <person name="Barry K.W."/>
            <person name="Bonito G."/>
            <person name="Buee M."/>
            <person name="Carver A."/>
            <person name="Chen C."/>
            <person name="Cichocki N."/>
            <person name="Clum A."/>
            <person name="Culley D."/>
            <person name="Crous P.W."/>
            <person name="Fauchery L."/>
            <person name="Girlanda M."/>
            <person name="Hayes R."/>
            <person name="Keri Z."/>
            <person name="Labutti K."/>
            <person name="Lipzen A."/>
            <person name="Lombard V."/>
            <person name="Magnuson J."/>
            <person name="Maillard F."/>
            <person name="Morin E."/>
            <person name="Murat C."/>
            <person name="Nolan M."/>
            <person name="Ohm R."/>
            <person name="Pangilinan J."/>
            <person name="Pereira M."/>
            <person name="Perotto S."/>
            <person name="Peter M."/>
            <person name="Riley R."/>
            <person name="Sitrit Y."/>
            <person name="Stielow B."/>
            <person name="Szollosi G."/>
            <person name="Zifcakova L."/>
            <person name="Stursova M."/>
            <person name="Spatafora J.W."/>
            <person name="Tedersoo L."/>
            <person name="Vaario L.-M."/>
            <person name="Yamada A."/>
            <person name="Yan M."/>
            <person name="Wang P."/>
            <person name="Xu J."/>
            <person name="Bruns T."/>
            <person name="Baldrian P."/>
            <person name="Vilgalys R."/>
            <person name="Henrissat B."/>
            <person name="Grigoriev I.V."/>
            <person name="Hibbett D."/>
            <person name="Nagy L.G."/>
            <person name="Martin F.M."/>
        </authorList>
    </citation>
    <scope>NUCLEOTIDE SEQUENCE</scope>
    <source>
        <strain evidence="1">UH-Tt-Lm1</strain>
    </source>
</reference>
<organism evidence="1 2">
    <name type="scientific">Thelephora terrestris</name>
    <dbReference type="NCBI Taxonomy" id="56493"/>
    <lineage>
        <taxon>Eukaryota</taxon>
        <taxon>Fungi</taxon>
        <taxon>Dikarya</taxon>
        <taxon>Basidiomycota</taxon>
        <taxon>Agaricomycotina</taxon>
        <taxon>Agaricomycetes</taxon>
        <taxon>Thelephorales</taxon>
        <taxon>Thelephoraceae</taxon>
        <taxon>Thelephora</taxon>
    </lineage>
</organism>
<keyword evidence="2" id="KW-1185">Reference proteome</keyword>
<comment type="caution">
    <text evidence="1">The sequence shown here is derived from an EMBL/GenBank/DDBJ whole genome shotgun (WGS) entry which is preliminary data.</text>
</comment>
<dbReference type="Proteomes" id="UP000736335">
    <property type="component" value="Unassembled WGS sequence"/>
</dbReference>
<gene>
    <name evidence="1" type="ORF">BJ322DRAFT_8316</name>
</gene>
<dbReference type="EMBL" id="WIUZ02000001">
    <property type="protein sequence ID" value="KAF9792036.1"/>
    <property type="molecule type" value="Genomic_DNA"/>
</dbReference>
<protein>
    <submittedName>
        <fullName evidence="1">Uncharacterized protein</fullName>
    </submittedName>
</protein>
<proteinExistence type="predicted"/>
<dbReference type="AlphaFoldDB" id="A0A9P6HPH9"/>
<name>A0A9P6HPH9_9AGAM</name>